<evidence type="ECO:0000313" key="2">
    <source>
        <dbReference type="EMBL" id="NWU88059.1"/>
    </source>
</evidence>
<name>A0A7K6AF80_ONYCO</name>
<dbReference type="PANTHER" id="PTHR10424:SF82">
    <property type="entry name" value="ENVELOPE GLYCOPROTEIN-RELATED"/>
    <property type="match status" value="1"/>
</dbReference>
<feature type="transmembrane region" description="Helical" evidence="1">
    <location>
        <begin position="31"/>
        <end position="57"/>
    </location>
</feature>
<feature type="non-terminal residue" evidence="2">
    <location>
        <position position="1"/>
    </location>
</feature>
<dbReference type="EMBL" id="VZRK01001231">
    <property type="protein sequence ID" value="NWU88059.1"/>
    <property type="molecule type" value="Genomic_DNA"/>
</dbReference>
<feature type="non-terminal residue" evidence="2">
    <location>
        <position position="81"/>
    </location>
</feature>
<keyword evidence="1" id="KW-1133">Transmembrane helix</keyword>
<dbReference type="PANTHER" id="PTHR10424">
    <property type="entry name" value="VIRAL ENVELOPE PROTEIN"/>
    <property type="match status" value="1"/>
</dbReference>
<accession>A0A7K6AF80</accession>
<dbReference type="Proteomes" id="UP000550309">
    <property type="component" value="Unassembled WGS sequence"/>
</dbReference>
<dbReference type="OrthoDB" id="9633697at2759"/>
<dbReference type="AlphaFoldDB" id="A0A7K6AF80"/>
<dbReference type="Pfam" id="PF00429">
    <property type="entry name" value="TLV_coat"/>
    <property type="match status" value="1"/>
</dbReference>
<organism evidence="2 3">
    <name type="scientific">Onychorhynchus coronatus</name>
    <name type="common">Royal flycatcher</name>
    <dbReference type="NCBI Taxonomy" id="360224"/>
    <lineage>
        <taxon>Eukaryota</taxon>
        <taxon>Metazoa</taxon>
        <taxon>Chordata</taxon>
        <taxon>Craniata</taxon>
        <taxon>Vertebrata</taxon>
        <taxon>Euteleostomi</taxon>
        <taxon>Archelosauria</taxon>
        <taxon>Archosauria</taxon>
        <taxon>Dinosauria</taxon>
        <taxon>Saurischia</taxon>
        <taxon>Theropoda</taxon>
        <taxon>Coelurosauria</taxon>
        <taxon>Aves</taxon>
        <taxon>Neognathae</taxon>
        <taxon>Neoaves</taxon>
        <taxon>Telluraves</taxon>
        <taxon>Australaves</taxon>
        <taxon>Passeriformes</taxon>
        <taxon>Tyrannidae</taxon>
        <taxon>Onychorhynchus</taxon>
    </lineage>
</organism>
<evidence type="ECO:0000313" key="3">
    <source>
        <dbReference type="Proteomes" id="UP000550309"/>
    </source>
</evidence>
<keyword evidence="1" id="KW-0812">Transmembrane</keyword>
<gene>
    <name evidence="2" type="primary">Env1_2</name>
    <name evidence="2" type="ORF">ONYCOR_R15581</name>
</gene>
<keyword evidence="1" id="KW-0472">Membrane</keyword>
<evidence type="ECO:0000256" key="1">
    <source>
        <dbReference type="SAM" id="Phobius"/>
    </source>
</evidence>
<dbReference type="InterPro" id="IPR018154">
    <property type="entry name" value="TLV/ENV_coat_polyprotein"/>
</dbReference>
<protein>
    <submittedName>
        <fullName evidence="2">ENV1 protein</fullName>
    </submittedName>
</protein>
<keyword evidence="3" id="KW-1185">Reference proteome</keyword>
<comment type="caution">
    <text evidence="2">The sequence shown here is derived from an EMBL/GenBank/DDBJ whole genome shotgun (WGS) entry which is preliminary data.</text>
</comment>
<sequence length="81" mass="9467">MTKLRENLDKRQKEYESHQSWYEIWFRQSPWFTTLISTIAGPVILMVLALTFGPCIINKISSLLKGQLEAAHLLVLRQSYD</sequence>
<reference evidence="2 3" key="1">
    <citation type="submission" date="2019-09" db="EMBL/GenBank/DDBJ databases">
        <title>Bird 10,000 Genomes (B10K) Project - Family phase.</title>
        <authorList>
            <person name="Zhang G."/>
        </authorList>
    </citation>
    <scope>NUCLEOTIDE SEQUENCE [LARGE SCALE GENOMIC DNA]</scope>
    <source>
        <strain evidence="2">B10K-DU-028-75</strain>
        <tissue evidence="2">Mixed tissue sample</tissue>
    </source>
</reference>
<proteinExistence type="predicted"/>